<comment type="caution">
    <text evidence="2">The sequence shown here is derived from an EMBL/GenBank/DDBJ whole genome shotgun (WGS) entry which is preliminary data.</text>
</comment>
<feature type="compositionally biased region" description="Basic and acidic residues" evidence="1">
    <location>
        <begin position="284"/>
        <end position="300"/>
    </location>
</feature>
<dbReference type="Proteomes" id="UP000256645">
    <property type="component" value="Unassembled WGS sequence"/>
</dbReference>
<dbReference type="AlphaFoldDB" id="A0A3D8QNI0"/>
<dbReference type="EMBL" id="PDLM01000013">
    <property type="protein sequence ID" value="RDW63352.1"/>
    <property type="molecule type" value="Genomic_DNA"/>
</dbReference>
<organism evidence="2 3">
    <name type="scientific">Coleophoma cylindrospora</name>
    <dbReference type="NCBI Taxonomy" id="1849047"/>
    <lineage>
        <taxon>Eukaryota</taxon>
        <taxon>Fungi</taxon>
        <taxon>Dikarya</taxon>
        <taxon>Ascomycota</taxon>
        <taxon>Pezizomycotina</taxon>
        <taxon>Leotiomycetes</taxon>
        <taxon>Helotiales</taxon>
        <taxon>Dermateaceae</taxon>
        <taxon>Coleophoma</taxon>
    </lineage>
</organism>
<feature type="region of interest" description="Disordered" evidence="1">
    <location>
        <begin position="163"/>
        <end position="186"/>
    </location>
</feature>
<evidence type="ECO:0000256" key="1">
    <source>
        <dbReference type="SAM" id="MobiDB-lite"/>
    </source>
</evidence>
<proteinExistence type="predicted"/>
<sequence>MVPTAGPVQSTKVAQVKGNGKGKEKGLSYRLITKSDKTTVLRIAHSLKEHYGIGPDTKFWNRVAYQFSEQTSFPVHKNLGRSVKAWIKQRKEFLGGLKPGEDQNSSYHDAIDTWIRVEDARTTLKAKMNEPRSAEERAERMRQWRADQFRVYSEKTHIKLDARDFVSSSEDEDEVPQSPRENPSEILLKRFLAARERQKMDKTNAASGIDERTQRILRWRQDQVSTFTNETHTNPDARDFDSSSEDAVEVPQASREIPSKTPLKRSRVSTAATSGPGKKRQKKDRTNEPRSAEERAERIRQWRQDQFCTYSEKSHIKLDDRDFVSSSEDEVPQSPRENPSDILLKRFLAERERQKKDMDPLVESVQKSTEYLVQREANESNIKN</sequence>
<protein>
    <submittedName>
        <fullName evidence="2">Uncharacterized protein</fullName>
    </submittedName>
</protein>
<name>A0A3D8QNI0_9HELO</name>
<gene>
    <name evidence="2" type="ORF">BP6252_10897</name>
</gene>
<keyword evidence="3" id="KW-1185">Reference proteome</keyword>
<evidence type="ECO:0000313" key="3">
    <source>
        <dbReference type="Proteomes" id="UP000256645"/>
    </source>
</evidence>
<feature type="region of interest" description="Disordered" evidence="1">
    <location>
        <begin position="225"/>
        <end position="300"/>
    </location>
</feature>
<evidence type="ECO:0000313" key="2">
    <source>
        <dbReference type="EMBL" id="RDW63352.1"/>
    </source>
</evidence>
<reference evidence="2 3" key="1">
    <citation type="journal article" date="2018" name="IMA Fungus">
        <title>IMA Genome-F 9: Draft genome sequence of Annulohypoxylon stygium, Aspergillus mulundensis, Berkeleyomyces basicola (syn. Thielaviopsis basicola), Ceratocystis smalleyi, two Cercospora beticola strains, Coleophoma cylindrospora, Fusarium fracticaudum, Phialophora cf. hyalina, and Morchella septimelata.</title>
        <authorList>
            <person name="Wingfield B.D."/>
            <person name="Bills G.F."/>
            <person name="Dong Y."/>
            <person name="Huang W."/>
            <person name="Nel W.J."/>
            <person name="Swalarsk-Parry B.S."/>
            <person name="Vaghefi N."/>
            <person name="Wilken P.M."/>
            <person name="An Z."/>
            <person name="de Beer Z.W."/>
            <person name="De Vos L."/>
            <person name="Chen L."/>
            <person name="Duong T.A."/>
            <person name="Gao Y."/>
            <person name="Hammerbacher A."/>
            <person name="Kikkert J.R."/>
            <person name="Li Y."/>
            <person name="Li H."/>
            <person name="Li K."/>
            <person name="Li Q."/>
            <person name="Liu X."/>
            <person name="Ma X."/>
            <person name="Naidoo K."/>
            <person name="Pethybridge S.J."/>
            <person name="Sun J."/>
            <person name="Steenkamp E.T."/>
            <person name="van der Nest M.A."/>
            <person name="van Wyk S."/>
            <person name="Wingfield M.J."/>
            <person name="Xiong C."/>
            <person name="Yue Q."/>
            <person name="Zhang X."/>
        </authorList>
    </citation>
    <scope>NUCLEOTIDE SEQUENCE [LARGE SCALE GENOMIC DNA]</scope>
    <source>
        <strain evidence="2 3">BP6252</strain>
    </source>
</reference>
<dbReference type="OrthoDB" id="10472509at2759"/>
<feature type="region of interest" description="Disordered" evidence="1">
    <location>
        <begin position="1"/>
        <end position="23"/>
    </location>
</feature>
<accession>A0A3D8QNI0</accession>
<feature type="region of interest" description="Disordered" evidence="1">
    <location>
        <begin position="319"/>
        <end position="342"/>
    </location>
</feature>